<feature type="domain" description="C2H2-type" evidence="9">
    <location>
        <begin position="2"/>
        <end position="29"/>
    </location>
</feature>
<feature type="domain" description="Zn(2)-C6 fungal-type" evidence="8">
    <location>
        <begin position="79"/>
        <end position="108"/>
    </location>
</feature>
<keyword evidence="6" id="KW-0863">Zinc-finger</keyword>
<dbReference type="AlphaFoldDB" id="A0A6G1G348"/>
<evidence type="ECO:0000313" key="10">
    <source>
        <dbReference type="EMBL" id="KAF1812535.1"/>
    </source>
</evidence>
<feature type="compositionally biased region" description="Low complexity" evidence="7">
    <location>
        <begin position="294"/>
        <end position="307"/>
    </location>
</feature>
<dbReference type="PROSITE" id="PS00028">
    <property type="entry name" value="ZINC_FINGER_C2H2_1"/>
    <property type="match status" value="1"/>
</dbReference>
<evidence type="ECO:0000256" key="5">
    <source>
        <dbReference type="ARBA" id="ARBA00023242"/>
    </source>
</evidence>
<evidence type="ECO:0000313" key="11">
    <source>
        <dbReference type="Proteomes" id="UP000504638"/>
    </source>
</evidence>
<dbReference type="SMART" id="SM00355">
    <property type="entry name" value="ZnF_C2H2"/>
    <property type="match status" value="2"/>
</dbReference>
<dbReference type="InterPro" id="IPR036864">
    <property type="entry name" value="Zn2-C6_fun-type_DNA-bd_sf"/>
</dbReference>
<reference evidence="12" key="3">
    <citation type="submission" date="2025-04" db="UniProtKB">
        <authorList>
            <consortium name="RefSeq"/>
        </authorList>
    </citation>
    <scope>IDENTIFICATION</scope>
    <source>
        <strain evidence="12">CBS 781.70</strain>
    </source>
</reference>
<dbReference type="PANTHER" id="PTHR47660:SF2">
    <property type="entry name" value="TRANSCRIPTION FACTOR WITH C2H2 AND ZN(2)-CYS(6) DNA BINDING DOMAIN (EUROFUNG)"/>
    <property type="match status" value="1"/>
</dbReference>
<keyword evidence="2" id="KW-0862">Zinc</keyword>
<feature type="region of interest" description="Disordered" evidence="7">
    <location>
        <begin position="287"/>
        <end position="308"/>
    </location>
</feature>
<evidence type="ECO:0000256" key="6">
    <source>
        <dbReference type="PROSITE-ProRule" id="PRU00042"/>
    </source>
</evidence>
<protein>
    <recommendedName>
        <fullName evidence="13">Transcription factor Cmr1</fullName>
    </recommendedName>
</protein>
<dbReference type="SUPFAM" id="SSF57701">
    <property type="entry name" value="Zn2/Cys6 DNA-binding domain"/>
    <property type="match status" value="1"/>
</dbReference>
<name>A0A6G1G348_9PEZI</name>
<feature type="region of interest" description="Disordered" evidence="7">
    <location>
        <begin position="144"/>
        <end position="163"/>
    </location>
</feature>
<dbReference type="RefSeq" id="XP_033534166.1">
    <property type="nucleotide sequence ID" value="XM_033676382.1"/>
</dbReference>
<dbReference type="Proteomes" id="UP000504638">
    <property type="component" value="Unplaced"/>
</dbReference>
<dbReference type="InterPro" id="IPR013087">
    <property type="entry name" value="Znf_C2H2_type"/>
</dbReference>
<accession>A0A6G1G348</accession>
<dbReference type="InterPro" id="IPR036236">
    <property type="entry name" value="Znf_C2H2_sf"/>
</dbReference>
<dbReference type="PANTHER" id="PTHR47660">
    <property type="entry name" value="TRANSCRIPTION FACTOR WITH C2H2 AND ZN(2)-CYS(6) DNA BINDING DOMAIN (EUROFUNG)-RELATED-RELATED"/>
    <property type="match status" value="1"/>
</dbReference>
<proteinExistence type="predicted"/>
<reference evidence="10 12" key="1">
    <citation type="submission" date="2020-01" db="EMBL/GenBank/DDBJ databases">
        <authorList>
            <consortium name="DOE Joint Genome Institute"/>
            <person name="Haridas S."/>
            <person name="Albert R."/>
            <person name="Binder M."/>
            <person name="Bloem J."/>
            <person name="Labutti K."/>
            <person name="Salamov A."/>
            <person name="Andreopoulos B."/>
            <person name="Baker S.E."/>
            <person name="Barry K."/>
            <person name="Bills G."/>
            <person name="Bluhm B.H."/>
            <person name="Cannon C."/>
            <person name="Castanera R."/>
            <person name="Culley D.E."/>
            <person name="Daum C."/>
            <person name="Ezra D."/>
            <person name="Gonzalez J.B."/>
            <person name="Henrissat B."/>
            <person name="Kuo A."/>
            <person name="Liang C."/>
            <person name="Lipzen A."/>
            <person name="Lutzoni F."/>
            <person name="Magnuson J."/>
            <person name="Mondo S."/>
            <person name="Nolan M."/>
            <person name="Ohm R."/>
            <person name="Pangilinan J."/>
            <person name="Park H.-J."/>
            <person name="Ramirez L."/>
            <person name="Alfaro M."/>
            <person name="Sun H."/>
            <person name="Tritt A."/>
            <person name="Yoshinaga Y."/>
            <person name="Zwiers L.-H."/>
            <person name="Turgeon B.G."/>
            <person name="Goodwin S.B."/>
            <person name="Spatafora J.W."/>
            <person name="Crous P.W."/>
            <person name="Grigoriev I.V."/>
        </authorList>
    </citation>
    <scope>NUCLEOTIDE SEQUENCE</scope>
    <source>
        <strain evidence="10 12">CBS 781.70</strain>
    </source>
</reference>
<dbReference type="GeneID" id="54416952"/>
<organism evidence="10">
    <name type="scientific">Eremomyces bilateralis CBS 781.70</name>
    <dbReference type="NCBI Taxonomy" id="1392243"/>
    <lineage>
        <taxon>Eukaryota</taxon>
        <taxon>Fungi</taxon>
        <taxon>Dikarya</taxon>
        <taxon>Ascomycota</taxon>
        <taxon>Pezizomycotina</taxon>
        <taxon>Dothideomycetes</taxon>
        <taxon>Dothideomycetes incertae sedis</taxon>
        <taxon>Eremomycetales</taxon>
        <taxon>Eremomycetaceae</taxon>
        <taxon>Eremomyces</taxon>
    </lineage>
</organism>
<evidence type="ECO:0000313" key="12">
    <source>
        <dbReference type="RefSeq" id="XP_033534166.1"/>
    </source>
</evidence>
<evidence type="ECO:0000259" key="8">
    <source>
        <dbReference type="PROSITE" id="PS50048"/>
    </source>
</evidence>
<dbReference type="GO" id="GO:0000981">
    <property type="term" value="F:DNA-binding transcription factor activity, RNA polymerase II-specific"/>
    <property type="evidence" value="ECO:0007669"/>
    <property type="project" value="InterPro"/>
</dbReference>
<evidence type="ECO:0000256" key="1">
    <source>
        <dbReference type="ARBA" id="ARBA00022723"/>
    </source>
</evidence>
<evidence type="ECO:0000256" key="7">
    <source>
        <dbReference type="SAM" id="MobiDB-lite"/>
    </source>
</evidence>
<keyword evidence="5" id="KW-0539">Nucleus</keyword>
<dbReference type="SUPFAM" id="SSF57667">
    <property type="entry name" value="beta-beta-alpha zinc fingers"/>
    <property type="match status" value="1"/>
</dbReference>
<feature type="compositionally biased region" description="Polar residues" evidence="7">
    <location>
        <begin position="144"/>
        <end position="155"/>
    </location>
</feature>
<dbReference type="GO" id="GO:0008270">
    <property type="term" value="F:zinc ion binding"/>
    <property type="evidence" value="ECO:0007669"/>
    <property type="project" value="UniProtKB-KW"/>
</dbReference>
<dbReference type="Gene3D" id="4.10.240.10">
    <property type="entry name" value="Zn(2)-C6 fungal-type DNA-binding domain"/>
    <property type="match status" value="1"/>
</dbReference>
<evidence type="ECO:0000256" key="3">
    <source>
        <dbReference type="ARBA" id="ARBA00023015"/>
    </source>
</evidence>
<evidence type="ECO:0008006" key="13">
    <source>
        <dbReference type="Google" id="ProtNLM"/>
    </source>
</evidence>
<dbReference type="Pfam" id="PF00172">
    <property type="entry name" value="Zn_clus"/>
    <property type="match status" value="1"/>
</dbReference>
<keyword evidence="3" id="KW-0805">Transcription regulation</keyword>
<dbReference type="SMART" id="SM00066">
    <property type="entry name" value="GAL4"/>
    <property type="match status" value="1"/>
</dbReference>
<dbReference type="PROSITE" id="PS00463">
    <property type="entry name" value="ZN2_CY6_FUNGAL_1"/>
    <property type="match status" value="1"/>
</dbReference>
<dbReference type="EMBL" id="ML975157">
    <property type="protein sequence ID" value="KAF1812535.1"/>
    <property type="molecule type" value="Genomic_DNA"/>
</dbReference>
<dbReference type="CDD" id="cd12148">
    <property type="entry name" value="fungal_TF_MHR"/>
    <property type="match status" value="1"/>
</dbReference>
<keyword evidence="1" id="KW-0479">Metal-binding</keyword>
<keyword evidence="4" id="KW-0804">Transcription</keyword>
<dbReference type="PROSITE" id="PS50157">
    <property type="entry name" value="ZINC_FINGER_C2H2_2"/>
    <property type="match status" value="1"/>
</dbReference>
<sequence>MVFCTYCGQSFTRDEHLERHILTHTNVKPFKCLTCHMSFARRRDLLQRHYTVHGRDANNQEGLPNTAMMPRTAGRTPIACSNCAKTKTKCDKKFPCSRCAGRNLKCTLRPTRRVSRQNIPRVPSPPSQQTAIPQPLIMQAIQTHQSHSRPENTLPSPKEGKGTIDGAPTYFDTDSPEATSAMLAGVLSPLPTPTSGFIQQTPLSGYEDFIGTTRPDSGDGSSPPFLLDWASGMHIPGGFDPMTGNMMLTGDIGLDMHGMTGTSAADGMYTMIPEFTQALQSVQTPITTPPILEGSNSTPGSNSSSSSELPAIIAAQDSWTCFRCLPTTPHHNCPKTARLNLEKLEQSLKNPEIWSQWGPSWDESEVYGGCSDYLQAVGLHECTRDKLLAITQSFLHKALEIHKDPTGTPNLSNINLNGAASPAPGTSNFVLLPPGRILEHLLRSYSNSVERFFPLTPRSTLDCNALLSRQETPDKASALLLLLMISAGASTLPNPEARFLTGGLVEACRISLFDLIEKNIIMAGDLTVLHSALLFTSQAAWSGDKWQMDISMGQRGMYTAMLRHSGYLDAVPVSPSIQGMDVEAIWKGWLEQEARSRLMYSWAMIDQDLSLFHDTAPLFNVTEFAAAMPDAEHLWRANSAEEWSTLFEQVHSFGGGYSSVGSGVRPSSLRDVFRQFLDDELQQGCELTPLHFRLLLHPLQGLVSQYCQLLSYFSSESLSGQRRHSRPMSAASTHGRLEEVQSLLQRWYDLANGYVKSQPLCPVMQANLVLFHLIFLNAITNFHEIEKLARREAFDGTYAQLVWHHKQCIFDVEEAIVHCGQVLRLVRGMPSAIRPMWWQAAVYRAGLILWADSLTHTENSLTTTLGSSGIFASVAGSTFAVDVLSLEHPLVVKYLTKREGMPALTKRDGSTVLLDHAYTVLTHCVDIIDEGVSTRFGDGLRNKLERLSRG</sequence>
<dbReference type="CDD" id="cd00067">
    <property type="entry name" value="GAL4"/>
    <property type="match status" value="1"/>
</dbReference>
<keyword evidence="11" id="KW-1185">Reference proteome</keyword>
<dbReference type="OrthoDB" id="40579at2759"/>
<dbReference type="PROSITE" id="PS50048">
    <property type="entry name" value="ZN2_CY6_FUNGAL_2"/>
    <property type="match status" value="1"/>
</dbReference>
<evidence type="ECO:0000259" key="9">
    <source>
        <dbReference type="PROSITE" id="PS50157"/>
    </source>
</evidence>
<dbReference type="Gene3D" id="3.30.160.60">
    <property type="entry name" value="Classic Zinc Finger"/>
    <property type="match status" value="2"/>
</dbReference>
<dbReference type="InterPro" id="IPR001138">
    <property type="entry name" value="Zn2Cys6_DnaBD"/>
</dbReference>
<reference evidence="12" key="2">
    <citation type="submission" date="2020-04" db="EMBL/GenBank/DDBJ databases">
        <authorList>
            <consortium name="NCBI Genome Project"/>
        </authorList>
    </citation>
    <scope>NUCLEOTIDE SEQUENCE</scope>
    <source>
        <strain evidence="12">CBS 781.70</strain>
    </source>
</reference>
<gene>
    <name evidence="10 12" type="ORF">P152DRAFT_396890</name>
</gene>
<evidence type="ECO:0000256" key="4">
    <source>
        <dbReference type="ARBA" id="ARBA00023163"/>
    </source>
</evidence>
<evidence type="ECO:0000256" key="2">
    <source>
        <dbReference type="ARBA" id="ARBA00022833"/>
    </source>
</evidence>